<dbReference type="Pfam" id="PF00775">
    <property type="entry name" value="Dioxygenase_C"/>
    <property type="match status" value="1"/>
</dbReference>
<dbReference type="InterPro" id="IPR015889">
    <property type="entry name" value="Intradiol_dOase_core"/>
</dbReference>
<reference evidence="6" key="2">
    <citation type="submission" date="2020-09" db="EMBL/GenBank/DDBJ databases">
        <authorList>
            <person name="Sun Q."/>
            <person name="Zhou Y."/>
        </authorList>
    </citation>
    <scope>NUCLEOTIDE SEQUENCE</scope>
    <source>
        <strain evidence="6">CGMCC 1.15322</strain>
    </source>
</reference>
<dbReference type="PANTHER" id="PTHR33711">
    <property type="entry name" value="DIOXYGENASE, PUTATIVE (AFU_ORTHOLOGUE AFUA_2G02910)-RELATED"/>
    <property type="match status" value="1"/>
</dbReference>
<gene>
    <name evidence="6" type="primary">pcxB</name>
    <name evidence="6" type="ORF">GCM10011496_16570</name>
</gene>
<proteinExistence type="inferred from homology"/>
<evidence type="ECO:0000256" key="1">
    <source>
        <dbReference type="ARBA" id="ARBA00007825"/>
    </source>
</evidence>
<keyword evidence="7" id="KW-1185">Reference proteome</keyword>
<dbReference type="InterPro" id="IPR000627">
    <property type="entry name" value="Intradiol_dOase_C"/>
</dbReference>
<feature type="domain" description="Intradiol ring-cleavage dioxygenases" evidence="5">
    <location>
        <begin position="80"/>
        <end position="108"/>
    </location>
</feature>
<dbReference type="Gene3D" id="2.60.130.10">
    <property type="entry name" value="Aromatic compound dioxygenase"/>
    <property type="match status" value="1"/>
</dbReference>
<dbReference type="AlphaFoldDB" id="A0A916SF67"/>
<dbReference type="PANTHER" id="PTHR33711:SF9">
    <property type="entry name" value="PROTOCATECHUATE 3,4-DIOXYGENASE ALPHA CHAIN"/>
    <property type="match status" value="1"/>
</dbReference>
<feature type="region of interest" description="Disordered" evidence="4">
    <location>
        <begin position="38"/>
        <end position="64"/>
    </location>
</feature>
<reference evidence="6" key="1">
    <citation type="journal article" date="2014" name="Int. J. Syst. Evol. Microbiol.">
        <title>Complete genome sequence of Corynebacterium casei LMG S-19264T (=DSM 44701T), isolated from a smear-ripened cheese.</title>
        <authorList>
            <consortium name="US DOE Joint Genome Institute (JGI-PGF)"/>
            <person name="Walter F."/>
            <person name="Albersmeier A."/>
            <person name="Kalinowski J."/>
            <person name="Ruckert C."/>
        </authorList>
    </citation>
    <scope>NUCLEOTIDE SEQUENCE</scope>
    <source>
        <strain evidence="6">CGMCC 1.15322</strain>
    </source>
</reference>
<dbReference type="RefSeq" id="WP_188707900.1">
    <property type="nucleotide sequence ID" value="NZ_BMIG01000005.1"/>
</dbReference>
<dbReference type="EMBL" id="BMIG01000005">
    <property type="protein sequence ID" value="GGA96218.1"/>
    <property type="molecule type" value="Genomic_DNA"/>
</dbReference>
<dbReference type="InterPro" id="IPR050770">
    <property type="entry name" value="Intradiol_RC_Dioxygenase"/>
</dbReference>
<dbReference type="SUPFAM" id="SSF49482">
    <property type="entry name" value="Aromatic compound dioxygenase"/>
    <property type="match status" value="1"/>
</dbReference>
<dbReference type="GO" id="GO:0008199">
    <property type="term" value="F:ferric iron binding"/>
    <property type="evidence" value="ECO:0007669"/>
    <property type="project" value="InterPro"/>
</dbReference>
<dbReference type="Proteomes" id="UP000620596">
    <property type="component" value="Unassembled WGS sequence"/>
</dbReference>
<sequence length="214" mass="23284">MRPIPSPFPPTLLSRRTVAAALVAAPALWLGLRAQPAAARRATPSQTEGPYYPVAPPKDSDNDLLRNGTLVYPEGQSAWIEGQVSDLTGKPVAGARVEIWQCDHAGHYHHPGDGDRADRRFQGFGSIAVGADGRYRFRTLKPVAYAGRTPHIHVKVKLGQRELLTTQLYVAGDAGNTRDFLWRRLDETERAALTVPFTAASDGLRANFPIVVAA</sequence>
<evidence type="ECO:0000313" key="7">
    <source>
        <dbReference type="Proteomes" id="UP000620596"/>
    </source>
</evidence>
<evidence type="ECO:0000256" key="4">
    <source>
        <dbReference type="SAM" id="MobiDB-lite"/>
    </source>
</evidence>
<organism evidence="6 7">
    <name type="scientific">Polaromonas eurypsychrophila</name>
    <dbReference type="NCBI Taxonomy" id="1614635"/>
    <lineage>
        <taxon>Bacteria</taxon>
        <taxon>Pseudomonadati</taxon>
        <taxon>Pseudomonadota</taxon>
        <taxon>Betaproteobacteria</taxon>
        <taxon>Burkholderiales</taxon>
        <taxon>Comamonadaceae</taxon>
        <taxon>Polaromonas</taxon>
    </lineage>
</organism>
<dbReference type="CDD" id="cd03459">
    <property type="entry name" value="3_4-PCD"/>
    <property type="match status" value="1"/>
</dbReference>
<name>A0A916SF67_9BURK</name>
<comment type="similarity">
    <text evidence="1">Belongs to the intradiol ring-cleavage dioxygenase family.</text>
</comment>
<evidence type="ECO:0000256" key="2">
    <source>
        <dbReference type="ARBA" id="ARBA00022964"/>
    </source>
</evidence>
<dbReference type="InterPro" id="IPR039387">
    <property type="entry name" value="3_4-PCD"/>
</dbReference>
<dbReference type="GO" id="GO:0018578">
    <property type="term" value="F:protocatechuate 3,4-dioxygenase activity"/>
    <property type="evidence" value="ECO:0007669"/>
    <property type="project" value="InterPro"/>
</dbReference>
<comment type="caution">
    <text evidence="6">The sequence shown here is derived from an EMBL/GenBank/DDBJ whole genome shotgun (WGS) entry which is preliminary data.</text>
</comment>
<evidence type="ECO:0000259" key="5">
    <source>
        <dbReference type="PROSITE" id="PS00083"/>
    </source>
</evidence>
<accession>A0A916SF67</accession>
<evidence type="ECO:0000256" key="3">
    <source>
        <dbReference type="ARBA" id="ARBA00023002"/>
    </source>
</evidence>
<keyword evidence="2" id="KW-0223">Dioxygenase</keyword>
<dbReference type="PROSITE" id="PS00083">
    <property type="entry name" value="INTRADIOL_DIOXYGENAS"/>
    <property type="match status" value="1"/>
</dbReference>
<evidence type="ECO:0000313" key="6">
    <source>
        <dbReference type="EMBL" id="GGA96218.1"/>
    </source>
</evidence>
<protein>
    <submittedName>
        <fullName evidence="6">Protocatechuate 3,4-dioxygenase subunit beta</fullName>
    </submittedName>
</protein>
<keyword evidence="3" id="KW-0560">Oxidoreductase</keyword>